<dbReference type="GO" id="GO:0030170">
    <property type="term" value="F:pyridoxal phosphate binding"/>
    <property type="evidence" value="ECO:0007669"/>
    <property type="project" value="InterPro"/>
</dbReference>
<dbReference type="Proteomes" id="UP000245125">
    <property type="component" value="Unassembled WGS sequence"/>
</dbReference>
<dbReference type="InterPro" id="IPR005163">
    <property type="entry name" value="Tri_helical_YiiM-like"/>
</dbReference>
<dbReference type="Gene3D" id="2.40.33.20">
    <property type="entry name" value="PK beta-barrel domain-like"/>
    <property type="match status" value="1"/>
</dbReference>
<dbReference type="InterPro" id="IPR005302">
    <property type="entry name" value="MoCF_Sase_C"/>
</dbReference>
<dbReference type="GO" id="GO:0030151">
    <property type="term" value="F:molybdenum ion binding"/>
    <property type="evidence" value="ECO:0007669"/>
    <property type="project" value="InterPro"/>
</dbReference>
<protein>
    <recommendedName>
        <fullName evidence="1">MOSC domain-containing protein</fullName>
    </recommendedName>
</protein>
<name>A0A2U3QGR6_9BACT</name>
<sequence length="217" mass="23698">MMKKMIIDSLNIGRPKKEVFGGLEILTGICKTPARGPLNLKKLGFEGDGVGDVKHHGGPDKAVCLYCSEHYTYWEKVLGVTLPVAPFGENLAIGGITEKDVCIGDILQLGSAIVQVTQPRQPCKTLAARHGRADIVKLVVDSGRTGFYCRVLEEGIVLQDSPIAFKARDPHGITVTFANNIYHHDKKNCGGVKRVLEVVALSGSWRRSFEELAEKCK</sequence>
<dbReference type="PROSITE" id="PS51340">
    <property type="entry name" value="MOSC"/>
    <property type="match status" value="1"/>
</dbReference>
<dbReference type="AlphaFoldDB" id="A0A2U3QGR6"/>
<dbReference type="PANTHER" id="PTHR30212:SF2">
    <property type="entry name" value="PROTEIN YIIM"/>
    <property type="match status" value="1"/>
</dbReference>
<gene>
    <name evidence="2" type="ORF">NBG4_30021</name>
</gene>
<dbReference type="Pfam" id="PF03475">
    <property type="entry name" value="YiiM_3-alpha"/>
    <property type="match status" value="1"/>
</dbReference>
<dbReference type="InterPro" id="IPR011037">
    <property type="entry name" value="Pyrv_Knase-like_insert_dom_sf"/>
</dbReference>
<evidence type="ECO:0000259" key="1">
    <source>
        <dbReference type="PROSITE" id="PS51340"/>
    </source>
</evidence>
<dbReference type="OrthoDB" id="9786134at2"/>
<reference evidence="3" key="1">
    <citation type="submission" date="2018-03" db="EMBL/GenBank/DDBJ databases">
        <authorList>
            <person name="Zecchin S."/>
        </authorList>
    </citation>
    <scope>NUCLEOTIDE SEQUENCE [LARGE SCALE GENOMIC DNA]</scope>
</reference>
<dbReference type="Pfam" id="PF03473">
    <property type="entry name" value="MOSC"/>
    <property type="match status" value="1"/>
</dbReference>
<accession>A0A2U3QGR6</accession>
<dbReference type="EMBL" id="OUUY01000075">
    <property type="protein sequence ID" value="SPQ00627.1"/>
    <property type="molecule type" value="Genomic_DNA"/>
</dbReference>
<feature type="domain" description="MOSC" evidence="1">
    <location>
        <begin position="32"/>
        <end position="166"/>
    </location>
</feature>
<dbReference type="PANTHER" id="PTHR30212">
    <property type="entry name" value="PROTEIN YIIM"/>
    <property type="match status" value="1"/>
</dbReference>
<dbReference type="GO" id="GO:0003824">
    <property type="term" value="F:catalytic activity"/>
    <property type="evidence" value="ECO:0007669"/>
    <property type="project" value="InterPro"/>
</dbReference>
<keyword evidence="3" id="KW-1185">Reference proteome</keyword>
<organism evidence="2 3">
    <name type="scientific">Candidatus Sulfobium mesophilum</name>
    <dbReference type="NCBI Taxonomy" id="2016548"/>
    <lineage>
        <taxon>Bacteria</taxon>
        <taxon>Pseudomonadati</taxon>
        <taxon>Nitrospirota</taxon>
        <taxon>Nitrospiria</taxon>
        <taxon>Nitrospirales</taxon>
        <taxon>Nitrospiraceae</taxon>
        <taxon>Candidatus Sulfobium</taxon>
    </lineage>
</organism>
<proteinExistence type="predicted"/>
<dbReference type="SUPFAM" id="SSF50800">
    <property type="entry name" value="PK beta-barrel domain-like"/>
    <property type="match status" value="1"/>
</dbReference>
<evidence type="ECO:0000313" key="2">
    <source>
        <dbReference type="EMBL" id="SPQ00627.1"/>
    </source>
</evidence>
<dbReference type="InterPro" id="IPR052353">
    <property type="entry name" value="Benzoxazolinone_Detox_Enz"/>
</dbReference>
<evidence type="ECO:0000313" key="3">
    <source>
        <dbReference type="Proteomes" id="UP000245125"/>
    </source>
</evidence>